<dbReference type="Pfam" id="PF09994">
    <property type="entry name" value="T6SS_Tle1-like_cat"/>
    <property type="match status" value="1"/>
</dbReference>
<dbReference type="EMBL" id="CAKMUD010000035">
    <property type="protein sequence ID" value="CAH1575142.1"/>
    <property type="molecule type" value="Genomic_DNA"/>
</dbReference>
<reference evidence="2" key="1">
    <citation type="submission" date="2022-01" db="EMBL/GenBank/DDBJ databases">
        <authorList>
            <person name="Lagorce A."/>
        </authorList>
    </citation>
    <scope>NUCLEOTIDE SEQUENCE</scope>
    <source>
        <strain evidence="2">Th15_F1_A12</strain>
    </source>
</reference>
<evidence type="ECO:0000259" key="1">
    <source>
        <dbReference type="Pfam" id="PF09994"/>
    </source>
</evidence>
<evidence type="ECO:0000313" key="2">
    <source>
        <dbReference type="EMBL" id="CAH1575142.1"/>
    </source>
</evidence>
<dbReference type="InterPro" id="IPR018712">
    <property type="entry name" value="Tle1-like_cat"/>
</dbReference>
<dbReference type="Proteomes" id="UP001295462">
    <property type="component" value="Unassembled WGS sequence"/>
</dbReference>
<dbReference type="AlphaFoldDB" id="A0AAU9QGH5"/>
<accession>A0AAU9QGH5</accession>
<dbReference type="CDD" id="cd20709">
    <property type="entry name" value="MIX_V"/>
    <property type="match status" value="1"/>
</dbReference>
<dbReference type="PANTHER" id="PTHR33840">
    <property type="match status" value="1"/>
</dbReference>
<gene>
    <name evidence="2" type="ORF">THF1A12_130067</name>
</gene>
<dbReference type="RefSeq" id="WP_409588423.1">
    <property type="nucleotide sequence ID" value="NZ_CAKMTZ010000046.1"/>
</dbReference>
<protein>
    <recommendedName>
        <fullName evidence="1">T6SS Phospholipase effector Tle1-like catalytic domain-containing protein</fullName>
    </recommendedName>
</protein>
<dbReference type="PANTHER" id="PTHR33840:SF1">
    <property type="entry name" value="TLE1 PHOSPHOLIPASE DOMAIN-CONTAINING PROTEIN"/>
    <property type="match status" value="1"/>
</dbReference>
<name>A0AAU9QGH5_9VIBR</name>
<feature type="domain" description="T6SS Phospholipase effector Tle1-like catalytic" evidence="1">
    <location>
        <begin position="454"/>
        <end position="603"/>
    </location>
</feature>
<proteinExistence type="predicted"/>
<evidence type="ECO:0000313" key="3">
    <source>
        <dbReference type="Proteomes" id="UP001295462"/>
    </source>
</evidence>
<comment type="caution">
    <text evidence="2">The sequence shown here is derived from an EMBL/GenBank/DDBJ whole genome shotgun (WGS) entry which is preliminary data.</text>
</comment>
<sequence length="804" mass="90548">MKYNVPKPNKLGGGYAPVQDTTALTPMPLMSDDDESKDAEFECRIKIHAPKVDLEQLQTGVFSLSKTSNEEEITAWSKEEINEPYRHVNLVCSCNEQEEKSLVHELFSMVGMSEPFKINPQETDEKHINAEFVPFIPAVVVDGQLGYPTHGYLYYFVDGKLVYEMDILGEGRWAWRVTRSTYDIISDDYVSDKVYTSITVPVSIEGAAPPTQYIYYTRARLTTDGLGEVNQSWLDKNATLIDPCLLVDAVGQPTEEGSITTLEVGKACPFGSVSKEHDDPKLSPTVKHIYPQSKSLVNTPVMNVKQVIEKVLRIGVFFDGTGQNNLNDAYKEQRGVKSRTNVARLFEAYPIGEGYEKIYISGVGTVDGAWQNPRMIDDGDDESNAAQAFGVDVNNVSDSLLWEISLPNLIADYTSSKTGAFYKWQTWADDYARIIDALEVNGEFESITHIEFDVFGFSRGAALARHFVNALKDGLPDVSKPRDGKKFGVVHPNLLGKASIEQYDDNQGYYPDESRTSTVRFLGLFDTVGSFYMAGNEDEGNFELDLDMNCAERVFQITAHHEYRKNFPLTSIEPKGVMPSNFFEEEFAGCHTDIGGGYPSKEKYAQEGLPARYGMPLSATYNRELNDQESIAAQVRPYDNARSDLGTRKRIAIRKQEQERWFEICKQKGLFGEVKLDRDVLYYYELQPISNGLSALALERMKQQGEEMGISWDMTKYDPPRDFTTITGGDSMLVELNQKLLAQPLGTVTRSHWHSEIQKCGSIWIHRPHDCLINVGYDSAYEKLVNAVTKEGNELKRVVYENEA</sequence>
<organism evidence="2 3">
    <name type="scientific">Vibrio jasicida</name>
    <dbReference type="NCBI Taxonomy" id="766224"/>
    <lineage>
        <taxon>Bacteria</taxon>
        <taxon>Pseudomonadati</taxon>
        <taxon>Pseudomonadota</taxon>
        <taxon>Gammaproteobacteria</taxon>
        <taxon>Vibrionales</taxon>
        <taxon>Vibrionaceae</taxon>
        <taxon>Vibrio</taxon>
    </lineage>
</organism>